<accession>A0A3R6GRN0</accession>
<dbReference type="Gene3D" id="2.60.40.1120">
    <property type="entry name" value="Carboxypeptidase-like, regulatory domain"/>
    <property type="match status" value="1"/>
</dbReference>
<feature type="domain" description="TonB-dependent receptor-like beta-barrel" evidence="5">
    <location>
        <begin position="412"/>
        <end position="885"/>
    </location>
</feature>
<dbReference type="Pfam" id="PF07715">
    <property type="entry name" value="Plug"/>
    <property type="match status" value="1"/>
</dbReference>
<dbReference type="InterPro" id="IPR008969">
    <property type="entry name" value="CarboxyPept-like_regulatory"/>
</dbReference>
<dbReference type="SUPFAM" id="SSF56935">
    <property type="entry name" value="Porins"/>
    <property type="match status" value="1"/>
</dbReference>
<dbReference type="InterPro" id="IPR036942">
    <property type="entry name" value="Beta-barrel_TonB_sf"/>
</dbReference>
<keyword evidence="2 4" id="KW-0472">Membrane</keyword>
<comment type="similarity">
    <text evidence="4">Belongs to the TonB-dependent receptor family.</text>
</comment>
<dbReference type="InterPro" id="IPR012910">
    <property type="entry name" value="Plug_dom"/>
</dbReference>
<evidence type="ECO:0000313" key="7">
    <source>
        <dbReference type="EMBL" id="MRY57159.1"/>
    </source>
</evidence>
<evidence type="ECO:0000256" key="1">
    <source>
        <dbReference type="ARBA" id="ARBA00004442"/>
    </source>
</evidence>
<comment type="caution">
    <text evidence="7">The sequence shown here is derived from an EMBL/GenBank/DDBJ whole genome shotgun (WGS) entry which is preliminary data.</text>
</comment>
<dbReference type="GO" id="GO:0009279">
    <property type="term" value="C:cell outer membrane"/>
    <property type="evidence" value="ECO:0007669"/>
    <property type="project" value="UniProtKB-SubCell"/>
</dbReference>
<dbReference type="Gene3D" id="2.170.130.10">
    <property type="entry name" value="TonB-dependent receptor, plug domain"/>
    <property type="match status" value="1"/>
</dbReference>
<dbReference type="Pfam" id="PF00593">
    <property type="entry name" value="TonB_dep_Rec_b-barrel"/>
    <property type="match status" value="1"/>
</dbReference>
<dbReference type="InterPro" id="IPR037066">
    <property type="entry name" value="Plug_dom_sf"/>
</dbReference>
<evidence type="ECO:0000256" key="2">
    <source>
        <dbReference type="ARBA" id="ARBA00023136"/>
    </source>
</evidence>
<dbReference type="PANTHER" id="PTHR40980">
    <property type="entry name" value="PLUG DOMAIN-CONTAINING PROTEIN"/>
    <property type="match status" value="1"/>
</dbReference>
<evidence type="ECO:0000256" key="3">
    <source>
        <dbReference type="ARBA" id="ARBA00023237"/>
    </source>
</evidence>
<sequence>MGKSLRGKRLKRLGLFWMGVFLSFSLWAQTGVICGTVTDAKMKEPLIGASVVIEGTTVGAITDIDGNFRIENVKPGTYTVAASYVSYQTQTVKDVPVVARQEAVLNIELSDANLQLQNVVVVAQRKLGTEMAVLNTVRKSLPVVNGISAQQISKTQDSDAAEVLRRIPGITIVDDRFIVVRGLAQRYNNVWLNNATTPSSETDSRAFSFDVLPSSLIDNMMIYKSPSAELPADFSGGFVRVLTKNIPEGNTLNVSYQVGFNTNSAFRDFQLTKGSALDYLGFGAGSRMLPSNAPSHLNDISAADAAAFTKRANTGWNVCHFTAMPEQKLTFTMNRTFDIGDMKIGNITSVNYSTGYDYYEMKNNNYLSYDMAKDQSSYRYRYNDVQYKNTTKLGALFNWSLMKGTSKYEFRNFFNQRGTSSLSQREGTDFYSDQNIRKWESLYTGRTTYSGQLSGEHKLREDMNKLDWTLGYAFAAYKEPDRKVVKSLESTTDGDSRYYVSDPTRYYQDLKDNSASTALNYEHKFAVSEMFTPVLNTGVYGEFKKRNFDARRFVYNMLGSGYDRFAEWDYSSVFSDANISTDRIYMKESTNKSDSYTSDNLLGAAYVAAKLNWGERLNANVGVRMEYYQLKLDGYESDGIKPVHLDQNATDFFPSVNIAYNLNEKHQVRLAYGRSVNRAEFREIVPYVYYDFALDANITGNVNLKNAYANNMDLRYEFYPAPGETVTIGGFYKRFDNPIEQTYMEAGSGLQYTYHNADHANAFGVELDIKKNLDFIGLKGLSFVFNGAYIHSRVYFAEGSFERDRAMQGQSPYLINTGLFYQNDNAGISASALYNRIGKRIETVGVPKQNPNDDIPDIYEIPRNSLDLSFSKKIGKYVEVKGGVKDLLNSKVEYKQFLELTEASGEKREVEQLIRSYRPGVTVNLGVAVKF</sequence>
<evidence type="ECO:0000313" key="8">
    <source>
        <dbReference type="Proteomes" id="UP000463337"/>
    </source>
</evidence>
<gene>
    <name evidence="7" type="ORF">GKD59_04370</name>
</gene>
<dbReference type="AlphaFoldDB" id="A0A3R6GRN0"/>
<reference evidence="7 8" key="1">
    <citation type="journal article" date="2019" name="Nat. Med.">
        <title>A library of human gut bacterial isolates paired with longitudinal multiomics data enables mechanistic microbiome research.</title>
        <authorList>
            <person name="Poyet M."/>
            <person name="Groussin M."/>
            <person name="Gibbons S.M."/>
            <person name="Avila-Pacheco J."/>
            <person name="Jiang X."/>
            <person name="Kearney S.M."/>
            <person name="Perrotta A.R."/>
            <person name="Berdy B."/>
            <person name="Zhao S."/>
            <person name="Lieberman T.D."/>
            <person name="Swanson P.K."/>
            <person name="Smith M."/>
            <person name="Roesemann S."/>
            <person name="Alexander J.E."/>
            <person name="Rich S.A."/>
            <person name="Livny J."/>
            <person name="Vlamakis H."/>
            <person name="Clish C."/>
            <person name="Bullock K."/>
            <person name="Deik A."/>
            <person name="Scott J."/>
            <person name="Pierce K.A."/>
            <person name="Xavier R.J."/>
            <person name="Alm E.J."/>
        </authorList>
    </citation>
    <scope>NUCLEOTIDE SEQUENCE [LARGE SCALE GENOMIC DNA]</scope>
    <source>
        <strain evidence="7 8">BIOML-A41</strain>
    </source>
</reference>
<keyword evidence="4" id="KW-0798">TonB box</keyword>
<dbReference type="Gene3D" id="2.40.170.20">
    <property type="entry name" value="TonB-dependent receptor, beta-barrel domain"/>
    <property type="match status" value="1"/>
</dbReference>
<proteinExistence type="inferred from homology"/>
<dbReference type="PANTHER" id="PTHR40980:SF4">
    <property type="entry name" value="TONB-DEPENDENT RECEPTOR-LIKE BETA-BARREL DOMAIN-CONTAINING PROTEIN"/>
    <property type="match status" value="1"/>
</dbReference>
<evidence type="ECO:0000259" key="5">
    <source>
        <dbReference type="Pfam" id="PF00593"/>
    </source>
</evidence>
<dbReference type="EMBL" id="WKLT01000003">
    <property type="protein sequence ID" value="MRY57159.1"/>
    <property type="molecule type" value="Genomic_DNA"/>
</dbReference>
<evidence type="ECO:0000256" key="4">
    <source>
        <dbReference type="RuleBase" id="RU003357"/>
    </source>
</evidence>
<dbReference type="InterPro" id="IPR000531">
    <property type="entry name" value="Beta-barrel_TonB"/>
</dbReference>
<dbReference type="SUPFAM" id="SSF49464">
    <property type="entry name" value="Carboxypeptidase regulatory domain-like"/>
    <property type="match status" value="1"/>
</dbReference>
<protein>
    <submittedName>
        <fullName evidence="7">Outer membrane beta-barrel protein</fullName>
    </submittedName>
</protein>
<feature type="domain" description="TonB-dependent receptor plug" evidence="6">
    <location>
        <begin position="143"/>
        <end position="230"/>
    </location>
</feature>
<dbReference type="RefSeq" id="WP_048928070.1">
    <property type="nucleotide sequence ID" value="NZ_AP019729.1"/>
</dbReference>
<organism evidence="7 8">
    <name type="scientific">Parabacteroides distasonis</name>
    <dbReference type="NCBI Taxonomy" id="823"/>
    <lineage>
        <taxon>Bacteria</taxon>
        <taxon>Pseudomonadati</taxon>
        <taxon>Bacteroidota</taxon>
        <taxon>Bacteroidia</taxon>
        <taxon>Bacteroidales</taxon>
        <taxon>Tannerellaceae</taxon>
        <taxon>Parabacteroides</taxon>
    </lineage>
</organism>
<dbReference type="Proteomes" id="UP000463337">
    <property type="component" value="Unassembled WGS sequence"/>
</dbReference>
<keyword evidence="3" id="KW-0998">Cell outer membrane</keyword>
<comment type="subcellular location">
    <subcellularLocation>
        <location evidence="1 4">Cell outer membrane</location>
    </subcellularLocation>
</comment>
<dbReference type="Pfam" id="PF13715">
    <property type="entry name" value="CarbopepD_reg_2"/>
    <property type="match status" value="1"/>
</dbReference>
<name>A0A3R6GRN0_PARDI</name>
<evidence type="ECO:0000259" key="6">
    <source>
        <dbReference type="Pfam" id="PF07715"/>
    </source>
</evidence>